<protein>
    <submittedName>
        <fullName evidence="2">Ribonuclease H</fullName>
    </submittedName>
</protein>
<comment type="caution">
    <text evidence="2">The sequence shown here is derived from an EMBL/GenBank/DDBJ whole genome shotgun (WGS) entry which is preliminary data.</text>
</comment>
<dbReference type="EMBL" id="JAEHNR010000033">
    <property type="protein sequence ID" value="MBL1071907.1"/>
    <property type="molecule type" value="Genomic_DNA"/>
</dbReference>
<dbReference type="InterPro" id="IPR036397">
    <property type="entry name" value="RNaseH_sf"/>
</dbReference>
<dbReference type="InterPro" id="IPR002156">
    <property type="entry name" value="RNaseH_domain"/>
</dbReference>
<keyword evidence="3" id="KW-1185">Reference proteome</keyword>
<evidence type="ECO:0000313" key="3">
    <source>
        <dbReference type="Proteomes" id="UP000640912"/>
    </source>
</evidence>
<dbReference type="InterPro" id="IPR012337">
    <property type="entry name" value="RNaseH-like_sf"/>
</dbReference>
<feature type="domain" description="RNase H type-1" evidence="1">
    <location>
        <begin position="77"/>
        <end position="218"/>
    </location>
</feature>
<sequence>MAVKKYWVIINSEYKPELFENITWNEIKAKTESAQNYSGFPSQKEAEDVFNKLNFADLEPDPEKAKEKIENKIKNLQDRQIMLFTDGSYRDVEPRRYGAGWGYDSLYKEKGKLKEESGHGSVLALDSRQVIGETTAVDKALSYASLNGCTKVDIYCDLLDLVLWDCGFNNADKEVAKDYMRSMKFYRKELDITFHWCPSHEDIKYNEKADAEAKIGFEETYTKDQLSDKLPKLEEELGDLCDSGSSYAPSDYYDDDSDSVIGDTGRLTDNQDAYDDTIDDYDGYQRNQEIDELEDLIAKIKKILGIDD</sequence>
<evidence type="ECO:0000313" key="2">
    <source>
        <dbReference type="EMBL" id="MBL1071907.1"/>
    </source>
</evidence>
<name>A0ABS1LUG3_9LACO</name>
<organism evidence="2 3">
    <name type="scientific">Lactobacillus kitasatonis</name>
    <dbReference type="NCBI Taxonomy" id="237446"/>
    <lineage>
        <taxon>Bacteria</taxon>
        <taxon>Bacillati</taxon>
        <taxon>Bacillota</taxon>
        <taxon>Bacilli</taxon>
        <taxon>Lactobacillales</taxon>
        <taxon>Lactobacillaceae</taxon>
        <taxon>Lactobacillus</taxon>
    </lineage>
</organism>
<dbReference type="Gene3D" id="3.30.420.10">
    <property type="entry name" value="Ribonuclease H-like superfamily/Ribonuclease H"/>
    <property type="match status" value="1"/>
</dbReference>
<dbReference type="Proteomes" id="UP000640912">
    <property type="component" value="Unassembled WGS sequence"/>
</dbReference>
<dbReference type="PROSITE" id="PS50879">
    <property type="entry name" value="RNASE_H_1"/>
    <property type="match status" value="1"/>
</dbReference>
<dbReference type="SUPFAM" id="SSF53098">
    <property type="entry name" value="Ribonuclease H-like"/>
    <property type="match status" value="1"/>
</dbReference>
<evidence type="ECO:0000259" key="1">
    <source>
        <dbReference type="PROSITE" id="PS50879"/>
    </source>
</evidence>
<accession>A0ABS1LUG3</accession>
<gene>
    <name evidence="2" type="ORF">JEM47_05295</name>
</gene>
<dbReference type="RefSeq" id="WP_202018070.1">
    <property type="nucleotide sequence ID" value="NZ_JAEHNR010000033.1"/>
</dbReference>
<reference evidence="2 3" key="1">
    <citation type="journal article" date="2021" name="Microorganisms">
        <title>Dual Inhibition of Salmonella enterica and Clostridium perfringens by New Probiotic Candidates Isolated from Chicken Intestinal Mucosa.</title>
        <authorList>
            <person name="Lone A."/>
            <person name="Mottawea W."/>
            <person name="Ait Chait Y."/>
            <person name="Hammami R."/>
        </authorList>
    </citation>
    <scope>NUCLEOTIDE SEQUENCE [LARGE SCALE GENOMIC DNA]</scope>
    <source>
        <strain evidence="2 3">A12</strain>
    </source>
</reference>
<proteinExistence type="predicted"/>
<dbReference type="Pfam" id="PF00075">
    <property type="entry name" value="RNase_H"/>
    <property type="match status" value="1"/>
</dbReference>